<reference evidence="4 5" key="1">
    <citation type="journal article" date="2018" name="Sci. Rep.">
        <title>Raphidocelis subcapitata (=Pseudokirchneriella subcapitata) provides an insight into genome evolution and environmental adaptations in the Sphaeropleales.</title>
        <authorList>
            <person name="Suzuki S."/>
            <person name="Yamaguchi H."/>
            <person name="Nakajima N."/>
            <person name="Kawachi M."/>
        </authorList>
    </citation>
    <scope>NUCLEOTIDE SEQUENCE [LARGE SCALE GENOMIC DNA]</scope>
    <source>
        <strain evidence="4 5">NIES-35</strain>
    </source>
</reference>
<feature type="transmembrane region" description="Helical" evidence="2">
    <location>
        <begin position="120"/>
        <end position="141"/>
    </location>
</feature>
<dbReference type="OrthoDB" id="445556at2759"/>
<feature type="domain" description="J" evidence="3">
    <location>
        <begin position="6"/>
        <end position="100"/>
    </location>
</feature>
<dbReference type="GO" id="GO:0044183">
    <property type="term" value="F:protein folding chaperone"/>
    <property type="evidence" value="ECO:0007669"/>
    <property type="project" value="TreeGrafter"/>
</dbReference>
<dbReference type="PANTHER" id="PTHR43948:SF14">
    <property type="entry name" value="PROTEIN DNAJ, PUTATIVE-RELATED"/>
    <property type="match status" value="1"/>
</dbReference>
<evidence type="ECO:0000313" key="5">
    <source>
        <dbReference type="Proteomes" id="UP000247498"/>
    </source>
</evidence>
<dbReference type="InParanoid" id="A0A2V0NP23"/>
<dbReference type="Proteomes" id="UP000247498">
    <property type="component" value="Unassembled WGS sequence"/>
</dbReference>
<protein>
    <submittedName>
        <fullName evidence="4">Molecular chaperone</fullName>
    </submittedName>
</protein>
<dbReference type="Pfam" id="PF00226">
    <property type="entry name" value="DnaJ"/>
    <property type="match status" value="1"/>
</dbReference>
<evidence type="ECO:0000259" key="3">
    <source>
        <dbReference type="PROSITE" id="PS50076"/>
    </source>
</evidence>
<dbReference type="PROSITE" id="PS50076">
    <property type="entry name" value="DNAJ_2"/>
    <property type="match status" value="1"/>
</dbReference>
<dbReference type="GO" id="GO:0051082">
    <property type="term" value="F:unfolded protein binding"/>
    <property type="evidence" value="ECO:0007669"/>
    <property type="project" value="TreeGrafter"/>
</dbReference>
<dbReference type="SMART" id="SM00271">
    <property type="entry name" value="DnaJ"/>
    <property type="match status" value="1"/>
</dbReference>
<dbReference type="PRINTS" id="PR00625">
    <property type="entry name" value="JDOMAIN"/>
</dbReference>
<proteinExistence type="predicted"/>
<keyword evidence="2" id="KW-1133">Transmembrane helix</keyword>
<evidence type="ECO:0000313" key="4">
    <source>
        <dbReference type="EMBL" id="GBF89344.1"/>
    </source>
</evidence>
<gene>
    <name evidence="4" type="ORF">Rsub_02222</name>
</gene>
<feature type="compositionally biased region" description="Gly residues" evidence="1">
    <location>
        <begin position="192"/>
        <end position="209"/>
    </location>
</feature>
<keyword evidence="2" id="KW-0472">Membrane</keyword>
<keyword evidence="5" id="KW-1185">Reference proteome</keyword>
<dbReference type="CDD" id="cd06257">
    <property type="entry name" value="DnaJ"/>
    <property type="match status" value="1"/>
</dbReference>
<dbReference type="EMBL" id="BDRX01000009">
    <property type="protein sequence ID" value="GBF89344.1"/>
    <property type="molecule type" value="Genomic_DNA"/>
</dbReference>
<dbReference type="Gene3D" id="1.10.287.110">
    <property type="entry name" value="DnaJ domain"/>
    <property type="match status" value="1"/>
</dbReference>
<dbReference type="PANTHER" id="PTHR43948">
    <property type="entry name" value="DNAJ HOMOLOG SUBFAMILY B"/>
    <property type="match status" value="1"/>
</dbReference>
<dbReference type="InterPro" id="IPR001623">
    <property type="entry name" value="DnaJ_domain"/>
</dbReference>
<dbReference type="SUPFAM" id="SSF46565">
    <property type="entry name" value="Chaperone J-domain"/>
    <property type="match status" value="1"/>
</dbReference>
<dbReference type="GO" id="GO:0005737">
    <property type="term" value="C:cytoplasm"/>
    <property type="evidence" value="ECO:0007669"/>
    <property type="project" value="TreeGrafter"/>
</dbReference>
<name>A0A2V0NP23_9CHLO</name>
<feature type="region of interest" description="Disordered" evidence="1">
    <location>
        <begin position="179"/>
        <end position="209"/>
    </location>
</feature>
<dbReference type="GO" id="GO:0005634">
    <property type="term" value="C:nucleus"/>
    <property type="evidence" value="ECO:0007669"/>
    <property type="project" value="TreeGrafter"/>
</dbReference>
<evidence type="ECO:0000256" key="1">
    <source>
        <dbReference type="SAM" id="MobiDB-lite"/>
    </source>
</evidence>
<keyword evidence="2" id="KW-0812">Transmembrane</keyword>
<evidence type="ECO:0000256" key="2">
    <source>
        <dbReference type="SAM" id="Phobius"/>
    </source>
</evidence>
<dbReference type="STRING" id="307507.A0A2V0NP23"/>
<dbReference type="InterPro" id="IPR036869">
    <property type="entry name" value="J_dom_sf"/>
</dbReference>
<sequence>MAATAAAYATLGLSPTATNDEVKEAFRKLVWQHHPDKSPEHQRAAAEVKFKEVKAAYESILRRHAGYAVPPPGAPPNPKYAEAYWHANSVDGRVPWGKFGGYETEMGFYRAAMKGGRNSLLVLTLTGLVAIPIITTVVMMLQGSDGAQWGSFKEAGLDSLREAHRVNGQITFNSPFAARDSLDTQAMRRRSSGGGGGGGGGGSSGAAQQ</sequence>
<organism evidence="4 5">
    <name type="scientific">Raphidocelis subcapitata</name>
    <dbReference type="NCBI Taxonomy" id="307507"/>
    <lineage>
        <taxon>Eukaryota</taxon>
        <taxon>Viridiplantae</taxon>
        <taxon>Chlorophyta</taxon>
        <taxon>core chlorophytes</taxon>
        <taxon>Chlorophyceae</taxon>
        <taxon>CS clade</taxon>
        <taxon>Sphaeropleales</taxon>
        <taxon>Selenastraceae</taxon>
        <taxon>Raphidocelis</taxon>
    </lineage>
</organism>
<dbReference type="AlphaFoldDB" id="A0A2V0NP23"/>
<dbReference type="GO" id="GO:0051087">
    <property type="term" value="F:protein-folding chaperone binding"/>
    <property type="evidence" value="ECO:0007669"/>
    <property type="project" value="TreeGrafter"/>
</dbReference>
<accession>A0A2V0NP23</accession>
<comment type="caution">
    <text evidence="4">The sequence shown here is derived from an EMBL/GenBank/DDBJ whole genome shotgun (WGS) entry which is preliminary data.</text>
</comment>